<dbReference type="GO" id="GO:0003677">
    <property type="term" value="F:DNA binding"/>
    <property type="evidence" value="ECO:0007669"/>
    <property type="project" value="InterPro"/>
</dbReference>
<dbReference type="Proteomes" id="UP000004295">
    <property type="component" value="Unassembled WGS sequence"/>
</dbReference>
<reference evidence="5 6" key="1">
    <citation type="submission" date="2009-04" db="EMBL/GenBank/DDBJ databases">
        <authorList>
            <person name="Sebastian Y."/>
            <person name="Madupu R."/>
            <person name="Durkin A.S."/>
            <person name="Torralba M."/>
            <person name="Methe B."/>
            <person name="Sutton G.G."/>
            <person name="Strausberg R.L."/>
            <person name="Nelson K.E."/>
        </authorList>
    </citation>
    <scope>NUCLEOTIDE SEQUENCE [LARGE SCALE GENOMIC DNA]</scope>
    <source>
        <strain evidence="6">ATCC 35406 / BCRC 14492 / JCM 8526 / NCTC 13058 / HG 370</strain>
    </source>
</reference>
<keyword evidence="1" id="KW-0808">Transferase</keyword>
<gene>
    <name evidence="5" type="ORF">POREN0001_0863</name>
</gene>
<dbReference type="Gene3D" id="3.40.50.300">
    <property type="entry name" value="P-loop containing nucleotide triphosphate hydrolases"/>
    <property type="match status" value="1"/>
</dbReference>
<dbReference type="Gene3D" id="1.10.8.60">
    <property type="match status" value="1"/>
</dbReference>
<dbReference type="eggNOG" id="COG1466">
    <property type="taxonomic scope" value="Bacteria"/>
</dbReference>
<evidence type="ECO:0000313" key="5">
    <source>
        <dbReference type="EMBL" id="EEN82979.1"/>
    </source>
</evidence>
<keyword evidence="4" id="KW-0239">DNA-directed DNA polymerase</keyword>
<evidence type="ECO:0000313" key="6">
    <source>
        <dbReference type="Proteomes" id="UP000004295"/>
    </source>
</evidence>
<dbReference type="NCBIfam" id="TIGR01128">
    <property type="entry name" value="holA"/>
    <property type="match status" value="1"/>
</dbReference>
<evidence type="ECO:0000256" key="4">
    <source>
        <dbReference type="ARBA" id="ARBA00022932"/>
    </source>
</evidence>
<name>C3J9U1_POREA</name>
<evidence type="ECO:0000256" key="1">
    <source>
        <dbReference type="ARBA" id="ARBA00022679"/>
    </source>
</evidence>
<dbReference type="PANTHER" id="PTHR34388">
    <property type="entry name" value="DNA POLYMERASE III SUBUNIT DELTA"/>
    <property type="match status" value="1"/>
</dbReference>
<sequence>MATSTPSLSQSYHQLVKSFSSGKELPPLLFLGGEESYYIDRLVELLAEHYLPREEWALSRTILYGSELSLPELRDTILSSSLLGGRRLYIIREVNAIKGLDEIVEAIPSIQPETTVVLCYNGDPERAARSLLKRLTEAQVPLFLSPKMRNSRDTASLIRDAADLLHITVEPDAMGALYDFIGTNGATLYSELRKLAVLASGRGGMVTRAMVEQNVGISREYSPYELLNALVAKQRAKAYKLARYMALNEKRYPLPIILSTLYTYFANLMIVMYQPRNISADDVAKVLGLRNSYAAESYMTGKWAFTPMQVFNIVHEIRMTDARFKGAEGGAYTNDGLLIDLVTFILG</sequence>
<dbReference type="AlphaFoldDB" id="C3J9U1"/>
<dbReference type="GO" id="GO:0009360">
    <property type="term" value="C:DNA polymerase III complex"/>
    <property type="evidence" value="ECO:0007669"/>
    <property type="project" value="TreeGrafter"/>
</dbReference>
<dbReference type="RefSeq" id="WP_004333233.1">
    <property type="nucleotide sequence ID" value="NZ_ACNN01000016.1"/>
</dbReference>
<dbReference type="GeneID" id="93366470"/>
<accession>C3J9U1</accession>
<keyword evidence="2" id="KW-0548">Nucleotidyltransferase</keyword>
<protein>
    <submittedName>
        <fullName evidence="5">Putative DNA polymerase III, delta subunit</fullName>
    </submittedName>
</protein>
<dbReference type="SUPFAM" id="SSF52540">
    <property type="entry name" value="P-loop containing nucleoside triphosphate hydrolases"/>
    <property type="match status" value="1"/>
</dbReference>
<dbReference type="STRING" id="553175.POREN0001_0863"/>
<dbReference type="InterPro" id="IPR005790">
    <property type="entry name" value="DNA_polIII_delta"/>
</dbReference>
<dbReference type="GO" id="GO:0006261">
    <property type="term" value="P:DNA-templated DNA replication"/>
    <property type="evidence" value="ECO:0007669"/>
    <property type="project" value="TreeGrafter"/>
</dbReference>
<dbReference type="PANTHER" id="PTHR34388:SF1">
    <property type="entry name" value="DNA POLYMERASE III SUBUNIT DELTA"/>
    <property type="match status" value="1"/>
</dbReference>
<keyword evidence="6" id="KW-1185">Reference proteome</keyword>
<dbReference type="InterPro" id="IPR027417">
    <property type="entry name" value="P-loop_NTPase"/>
</dbReference>
<evidence type="ECO:0000256" key="2">
    <source>
        <dbReference type="ARBA" id="ARBA00022695"/>
    </source>
</evidence>
<comment type="caution">
    <text evidence="5">The sequence shown here is derived from an EMBL/GenBank/DDBJ whole genome shotgun (WGS) entry which is preliminary data.</text>
</comment>
<dbReference type="GO" id="GO:0003887">
    <property type="term" value="F:DNA-directed DNA polymerase activity"/>
    <property type="evidence" value="ECO:0007669"/>
    <property type="project" value="UniProtKB-KW"/>
</dbReference>
<keyword evidence="3" id="KW-0235">DNA replication</keyword>
<proteinExistence type="predicted"/>
<evidence type="ECO:0000256" key="3">
    <source>
        <dbReference type="ARBA" id="ARBA00022705"/>
    </source>
</evidence>
<dbReference type="EMBL" id="ACNN01000016">
    <property type="protein sequence ID" value="EEN82979.1"/>
    <property type="molecule type" value="Genomic_DNA"/>
</dbReference>
<organism evidence="5 6">
    <name type="scientific">Porphyromonas endodontalis (strain ATCC 35406 / DSM 24491 / JCM 8526 / CCUG 16442 / BCRC 14492 / NCTC 13058 / HG 370)</name>
    <name type="common">Bacteroides endodontalis</name>
    <dbReference type="NCBI Taxonomy" id="553175"/>
    <lineage>
        <taxon>Bacteria</taxon>
        <taxon>Pseudomonadati</taxon>
        <taxon>Bacteroidota</taxon>
        <taxon>Bacteroidia</taxon>
        <taxon>Bacteroidales</taxon>
        <taxon>Porphyromonadaceae</taxon>
        <taxon>Porphyromonas</taxon>
    </lineage>
</organism>